<dbReference type="InterPro" id="IPR025459">
    <property type="entry name" value="DUF4279"/>
</dbReference>
<comment type="caution">
    <text evidence="1">The sequence shown here is derived from an EMBL/GenBank/DDBJ whole genome shotgun (WGS) entry which is preliminary data.</text>
</comment>
<dbReference type="RefSeq" id="WP_273575824.1">
    <property type="nucleotide sequence ID" value="NZ_JAQRFN010000011.1"/>
</dbReference>
<dbReference type="Proteomes" id="UP001220225">
    <property type="component" value="Unassembled WGS sequence"/>
</dbReference>
<gene>
    <name evidence="1" type="ORF">PSI14_10400</name>
</gene>
<name>A0ABT5LS71_9GAMM</name>
<reference evidence="1 2" key="1">
    <citation type="submission" date="2023-02" db="EMBL/GenBank/DDBJ databases">
        <title>Entomopathogenic bacteria.</title>
        <authorList>
            <person name="Machado R.A."/>
        </authorList>
    </citation>
    <scope>NUCLEOTIDE SEQUENCE [LARGE SCALE GENOMIC DNA]</scope>
    <source>
        <strain evidence="1 2">XENO-2</strain>
    </source>
</reference>
<organism evidence="1 2">
    <name type="scientific">Xenorhabdus anantnagensis</name>
    <dbReference type="NCBI Taxonomy" id="3025875"/>
    <lineage>
        <taxon>Bacteria</taxon>
        <taxon>Pseudomonadati</taxon>
        <taxon>Pseudomonadota</taxon>
        <taxon>Gammaproteobacteria</taxon>
        <taxon>Enterobacterales</taxon>
        <taxon>Morganellaceae</taxon>
        <taxon>Xenorhabdus</taxon>
    </lineage>
</organism>
<evidence type="ECO:0000313" key="2">
    <source>
        <dbReference type="Proteomes" id="UP001220225"/>
    </source>
</evidence>
<dbReference type="EMBL" id="JAQRFN010000011">
    <property type="protein sequence ID" value="MDC9597251.1"/>
    <property type="molecule type" value="Genomic_DNA"/>
</dbReference>
<sequence length="134" mass="15518">MDKSTVRVYFAVSGEDINPTDITHELSLQPIQSWMKGDLIPETNRRREYSFWSIGTGDEKSLDINEQFNKVFSYLQGKENTLIEMGCQYELEYQFNVVIKVKDEVTPAMHLDNVLLRKVNALNADISIDLYVYS</sequence>
<protein>
    <submittedName>
        <fullName evidence="1">DUF4279 domain-containing protein</fullName>
    </submittedName>
</protein>
<proteinExistence type="predicted"/>
<accession>A0ABT5LS71</accession>
<keyword evidence="2" id="KW-1185">Reference proteome</keyword>
<evidence type="ECO:0000313" key="1">
    <source>
        <dbReference type="EMBL" id="MDC9597251.1"/>
    </source>
</evidence>
<dbReference type="Pfam" id="PF14106">
    <property type="entry name" value="DUF4279"/>
    <property type="match status" value="1"/>
</dbReference>